<evidence type="ECO:0000313" key="2">
    <source>
        <dbReference type="EMBL" id="KAG2091491.1"/>
    </source>
</evidence>
<name>A0A9P7JN21_9AGAM</name>
<evidence type="ECO:0000256" key="1">
    <source>
        <dbReference type="SAM" id="MobiDB-lite"/>
    </source>
</evidence>
<proteinExistence type="predicted"/>
<dbReference type="GeneID" id="64704641"/>
<dbReference type="AlphaFoldDB" id="A0A9P7JN21"/>
<gene>
    <name evidence="2" type="ORF">F5147DRAFT_779959</name>
</gene>
<comment type="caution">
    <text evidence="2">The sequence shown here is derived from an EMBL/GenBank/DDBJ whole genome shotgun (WGS) entry which is preliminary data.</text>
</comment>
<accession>A0A9P7JN21</accession>
<keyword evidence="3" id="KW-1185">Reference proteome</keyword>
<sequence length="328" mass="37326">MIGQFDTYHSSVCISPPNHGIDAQGVPGPLLRYATNHWAELKAKFLLVYAEEMSWTPSSQTCYPSTPRSRRPLRARSQNAHFWTLEDRMKRIQSRATLQRKPASPNLSRQSTIPDLKVLHAHYARQRMHGEAYDEYECGNSSPKRKRAVIGIRGVDKASREMLPFVRPRRSYQCSYGKRQPQWSLGVQGLADPRIDAIVDHEMVDVKDESWLQSNARPRFSIGADSTSMKHVVYGDFGVPRMFERGLASKKTTDPRPRPRPTITMVDIDMIATREPPSTSHHRNKSSKFVQAPEPMQTTADLMREIFGDGEVDDADSVLSMIRSMNIM</sequence>
<reference evidence="2" key="1">
    <citation type="journal article" date="2020" name="New Phytol.">
        <title>Comparative genomics reveals dynamic genome evolution in host specialist ectomycorrhizal fungi.</title>
        <authorList>
            <person name="Lofgren L.A."/>
            <person name="Nguyen N.H."/>
            <person name="Vilgalys R."/>
            <person name="Ruytinx J."/>
            <person name="Liao H.L."/>
            <person name="Branco S."/>
            <person name="Kuo A."/>
            <person name="LaButti K."/>
            <person name="Lipzen A."/>
            <person name="Andreopoulos W."/>
            <person name="Pangilinan J."/>
            <person name="Riley R."/>
            <person name="Hundley H."/>
            <person name="Na H."/>
            <person name="Barry K."/>
            <person name="Grigoriev I.V."/>
            <person name="Stajich J.E."/>
            <person name="Kennedy P.G."/>
        </authorList>
    </citation>
    <scope>NUCLEOTIDE SEQUENCE</scope>
    <source>
        <strain evidence="2">FC423</strain>
    </source>
</reference>
<feature type="region of interest" description="Disordered" evidence="1">
    <location>
        <begin position="274"/>
        <end position="295"/>
    </location>
</feature>
<organism evidence="2 3">
    <name type="scientific">Suillus discolor</name>
    <dbReference type="NCBI Taxonomy" id="1912936"/>
    <lineage>
        <taxon>Eukaryota</taxon>
        <taxon>Fungi</taxon>
        <taxon>Dikarya</taxon>
        <taxon>Basidiomycota</taxon>
        <taxon>Agaricomycotina</taxon>
        <taxon>Agaricomycetes</taxon>
        <taxon>Agaricomycetidae</taxon>
        <taxon>Boletales</taxon>
        <taxon>Suillineae</taxon>
        <taxon>Suillaceae</taxon>
        <taxon>Suillus</taxon>
    </lineage>
</organism>
<dbReference type="RefSeq" id="XP_041286540.1">
    <property type="nucleotide sequence ID" value="XM_041442382.1"/>
</dbReference>
<protein>
    <submittedName>
        <fullName evidence="2">Uncharacterized protein</fullName>
    </submittedName>
</protein>
<dbReference type="EMBL" id="JABBWM010000096">
    <property type="protein sequence ID" value="KAG2091491.1"/>
    <property type="molecule type" value="Genomic_DNA"/>
</dbReference>
<dbReference type="OrthoDB" id="2665611at2759"/>
<evidence type="ECO:0000313" key="3">
    <source>
        <dbReference type="Proteomes" id="UP000823399"/>
    </source>
</evidence>
<dbReference type="Proteomes" id="UP000823399">
    <property type="component" value="Unassembled WGS sequence"/>
</dbReference>